<evidence type="ECO:0000313" key="3">
    <source>
        <dbReference type="Proteomes" id="UP001152523"/>
    </source>
</evidence>
<accession>A0AAV0FAR7</accession>
<dbReference type="EMBL" id="CAMAPF010000972">
    <property type="protein sequence ID" value="CAH9132628.1"/>
    <property type="molecule type" value="Genomic_DNA"/>
</dbReference>
<reference evidence="2" key="1">
    <citation type="submission" date="2022-07" db="EMBL/GenBank/DDBJ databases">
        <authorList>
            <person name="Macas J."/>
            <person name="Novak P."/>
            <person name="Neumann P."/>
        </authorList>
    </citation>
    <scope>NUCLEOTIDE SEQUENCE</scope>
</reference>
<keyword evidence="3" id="KW-1185">Reference proteome</keyword>
<evidence type="ECO:0000256" key="1">
    <source>
        <dbReference type="SAM" id="MobiDB-lite"/>
    </source>
</evidence>
<comment type="caution">
    <text evidence="2">The sequence shown here is derived from an EMBL/GenBank/DDBJ whole genome shotgun (WGS) entry which is preliminary data.</text>
</comment>
<dbReference type="AlphaFoldDB" id="A0AAV0FAR7"/>
<protein>
    <submittedName>
        <fullName evidence="2">Uncharacterized protein</fullName>
    </submittedName>
</protein>
<gene>
    <name evidence="2" type="ORF">CEPIT_LOCUS32331</name>
</gene>
<feature type="region of interest" description="Disordered" evidence="1">
    <location>
        <begin position="1"/>
        <end position="21"/>
    </location>
</feature>
<evidence type="ECO:0000313" key="2">
    <source>
        <dbReference type="EMBL" id="CAH9132628.1"/>
    </source>
</evidence>
<proteinExistence type="predicted"/>
<name>A0AAV0FAR7_9ASTE</name>
<sequence>MLCDEHQQEQKSVSIPNQTISREKYLHSRPITYQGSRAKMN</sequence>
<dbReference type="Proteomes" id="UP001152523">
    <property type="component" value="Unassembled WGS sequence"/>
</dbReference>
<feature type="compositionally biased region" description="Polar residues" evidence="1">
    <location>
        <begin position="10"/>
        <end position="20"/>
    </location>
</feature>
<organism evidence="2 3">
    <name type="scientific">Cuscuta epithymum</name>
    <dbReference type="NCBI Taxonomy" id="186058"/>
    <lineage>
        <taxon>Eukaryota</taxon>
        <taxon>Viridiplantae</taxon>
        <taxon>Streptophyta</taxon>
        <taxon>Embryophyta</taxon>
        <taxon>Tracheophyta</taxon>
        <taxon>Spermatophyta</taxon>
        <taxon>Magnoliopsida</taxon>
        <taxon>eudicotyledons</taxon>
        <taxon>Gunneridae</taxon>
        <taxon>Pentapetalae</taxon>
        <taxon>asterids</taxon>
        <taxon>lamiids</taxon>
        <taxon>Solanales</taxon>
        <taxon>Convolvulaceae</taxon>
        <taxon>Cuscuteae</taxon>
        <taxon>Cuscuta</taxon>
        <taxon>Cuscuta subgen. Cuscuta</taxon>
    </lineage>
</organism>